<dbReference type="SUPFAM" id="SSF55874">
    <property type="entry name" value="ATPase domain of HSP90 chaperone/DNA topoisomerase II/histidine kinase"/>
    <property type="match status" value="1"/>
</dbReference>
<dbReference type="InterPro" id="IPR003594">
    <property type="entry name" value="HATPase_dom"/>
</dbReference>
<evidence type="ECO:0000256" key="4">
    <source>
        <dbReference type="SAM" id="Phobius"/>
    </source>
</evidence>
<dbReference type="GO" id="GO:0046983">
    <property type="term" value="F:protein dimerization activity"/>
    <property type="evidence" value="ECO:0007669"/>
    <property type="project" value="InterPro"/>
</dbReference>
<evidence type="ECO:0000256" key="2">
    <source>
        <dbReference type="ARBA" id="ARBA00022777"/>
    </source>
</evidence>
<protein>
    <submittedName>
        <fullName evidence="7">Histidine kinase</fullName>
    </submittedName>
</protein>
<feature type="transmembrane region" description="Helical" evidence="4">
    <location>
        <begin position="103"/>
        <end position="119"/>
    </location>
</feature>
<keyword evidence="2 7" id="KW-0418">Kinase</keyword>
<dbReference type="Gene3D" id="3.30.565.10">
    <property type="entry name" value="Histidine kinase-like ATPase, C-terminal domain"/>
    <property type="match status" value="1"/>
</dbReference>
<evidence type="ECO:0000256" key="1">
    <source>
        <dbReference type="ARBA" id="ARBA00022679"/>
    </source>
</evidence>
<evidence type="ECO:0000256" key="3">
    <source>
        <dbReference type="ARBA" id="ARBA00023012"/>
    </source>
</evidence>
<keyword evidence="3" id="KW-0902">Two-component regulatory system</keyword>
<keyword evidence="4" id="KW-0812">Transmembrane</keyword>
<dbReference type="Gene3D" id="1.20.5.1930">
    <property type="match status" value="1"/>
</dbReference>
<dbReference type="InterPro" id="IPR036890">
    <property type="entry name" value="HATPase_C_sf"/>
</dbReference>
<feature type="transmembrane region" description="Helical" evidence="4">
    <location>
        <begin position="126"/>
        <end position="145"/>
    </location>
</feature>
<dbReference type="InterPro" id="IPR011712">
    <property type="entry name" value="Sig_transdc_His_kin_sub3_dim/P"/>
</dbReference>
<feature type="domain" description="Histidine kinase/HSP90-like ATPase" evidence="5">
    <location>
        <begin position="306"/>
        <end position="390"/>
    </location>
</feature>
<keyword evidence="4" id="KW-1133">Transmembrane helix</keyword>
<evidence type="ECO:0000313" key="7">
    <source>
        <dbReference type="EMBL" id="CAA9378089.1"/>
    </source>
</evidence>
<proteinExistence type="predicted"/>
<evidence type="ECO:0000259" key="5">
    <source>
        <dbReference type="Pfam" id="PF02518"/>
    </source>
</evidence>
<gene>
    <name evidence="7" type="ORF">AVDCRST_MAG66-108</name>
</gene>
<dbReference type="PANTHER" id="PTHR24421">
    <property type="entry name" value="NITRATE/NITRITE SENSOR PROTEIN NARX-RELATED"/>
    <property type="match status" value="1"/>
</dbReference>
<organism evidence="7">
    <name type="scientific">uncultured Pseudonocardia sp</name>
    <dbReference type="NCBI Taxonomy" id="211455"/>
    <lineage>
        <taxon>Bacteria</taxon>
        <taxon>Bacillati</taxon>
        <taxon>Actinomycetota</taxon>
        <taxon>Actinomycetes</taxon>
        <taxon>Pseudonocardiales</taxon>
        <taxon>Pseudonocardiaceae</taxon>
        <taxon>Pseudonocardia</taxon>
        <taxon>environmental samples</taxon>
    </lineage>
</organism>
<dbReference type="GO" id="GO:0000155">
    <property type="term" value="F:phosphorelay sensor kinase activity"/>
    <property type="evidence" value="ECO:0007669"/>
    <property type="project" value="InterPro"/>
</dbReference>
<keyword evidence="4" id="KW-0472">Membrane</keyword>
<dbReference type="GO" id="GO:0016020">
    <property type="term" value="C:membrane"/>
    <property type="evidence" value="ECO:0007669"/>
    <property type="project" value="InterPro"/>
</dbReference>
<keyword evidence="1" id="KW-0808">Transferase</keyword>
<dbReference type="Pfam" id="PF07730">
    <property type="entry name" value="HisKA_3"/>
    <property type="match status" value="1"/>
</dbReference>
<feature type="transmembrane region" description="Helical" evidence="4">
    <location>
        <begin position="157"/>
        <end position="176"/>
    </location>
</feature>
<sequence>MDTPLPGFEERRVRTARRYGRIGVISTMVYLLLVLLPVFAGFVSPEYLPWLLVLFVAGFALHLWRIRELMTSLGRPAAPWFIAAASAVGLAITLVGAASGPFGSPWSLVAGVLLGDIVGGRRARTAAWWIAGATVVATGGSWIVMDLALPSDPGWDVLFWTNLIIIAVYVGGMWVLDVERLWWLKAVIDLDGARRTAAELATARERLRVADDLHDILGHALEVVAFKSELAARLQDVDGARARAEMEEVQRVARESLSEVRALVRDTRPTDLVDELAGAGAVLASAGVALTVHGDPATLGPTARNVLGRVLREAMTNVLRHAQPSRCTIEIEVDGEDARLEVVNDGALPTGDGAGTGLVALDRYLREHAGRLDAGPTDDGRFRVDARIPAAVR</sequence>
<dbReference type="PANTHER" id="PTHR24421:SF63">
    <property type="entry name" value="SENSOR HISTIDINE KINASE DESK"/>
    <property type="match status" value="1"/>
</dbReference>
<feature type="transmembrane region" description="Helical" evidence="4">
    <location>
        <begin position="78"/>
        <end position="97"/>
    </location>
</feature>
<reference evidence="7" key="1">
    <citation type="submission" date="2020-02" db="EMBL/GenBank/DDBJ databases">
        <authorList>
            <person name="Meier V. D."/>
        </authorList>
    </citation>
    <scope>NUCLEOTIDE SEQUENCE</scope>
    <source>
        <strain evidence="7">AVDCRST_MAG66</strain>
    </source>
</reference>
<feature type="transmembrane region" description="Helical" evidence="4">
    <location>
        <begin position="21"/>
        <end position="41"/>
    </location>
</feature>
<evidence type="ECO:0000259" key="6">
    <source>
        <dbReference type="Pfam" id="PF07730"/>
    </source>
</evidence>
<feature type="transmembrane region" description="Helical" evidence="4">
    <location>
        <begin position="47"/>
        <end position="66"/>
    </location>
</feature>
<accession>A0A6J4N9Q7</accession>
<feature type="domain" description="Signal transduction histidine kinase subgroup 3 dimerisation and phosphoacceptor" evidence="6">
    <location>
        <begin position="205"/>
        <end position="272"/>
    </location>
</feature>
<name>A0A6J4N9Q7_9PSEU</name>
<dbReference type="AlphaFoldDB" id="A0A6J4N9Q7"/>
<dbReference type="CDD" id="cd16917">
    <property type="entry name" value="HATPase_UhpB-NarQ-NarX-like"/>
    <property type="match status" value="1"/>
</dbReference>
<dbReference type="InterPro" id="IPR050482">
    <property type="entry name" value="Sensor_HK_TwoCompSys"/>
</dbReference>
<dbReference type="Pfam" id="PF02518">
    <property type="entry name" value="HATPase_c"/>
    <property type="match status" value="1"/>
</dbReference>
<dbReference type="EMBL" id="CADCUS010000014">
    <property type="protein sequence ID" value="CAA9378089.1"/>
    <property type="molecule type" value="Genomic_DNA"/>
</dbReference>